<proteinExistence type="predicted"/>
<dbReference type="Gene3D" id="3.30.70.270">
    <property type="match status" value="1"/>
</dbReference>
<dbReference type="FunFam" id="3.30.70.270:FF:000020">
    <property type="entry name" value="Transposon Tf2-6 polyprotein-like Protein"/>
    <property type="match status" value="1"/>
</dbReference>
<evidence type="ECO:0000256" key="1">
    <source>
        <dbReference type="ARBA" id="ARBA00022679"/>
    </source>
</evidence>
<dbReference type="InterPro" id="IPR043502">
    <property type="entry name" value="DNA/RNA_pol_sf"/>
</dbReference>
<dbReference type="AlphaFoldDB" id="A0A8C2FEM3"/>
<dbReference type="PANTHER" id="PTHR37984:SF5">
    <property type="entry name" value="PROTEIN NYNRIN-LIKE"/>
    <property type="match status" value="1"/>
</dbReference>
<dbReference type="InterPro" id="IPR043128">
    <property type="entry name" value="Rev_trsase/Diguanyl_cyclase"/>
</dbReference>
<reference evidence="8" key="1">
    <citation type="submission" date="2025-08" db="UniProtKB">
        <authorList>
            <consortium name="Ensembl"/>
        </authorList>
    </citation>
    <scope>IDENTIFICATION</scope>
</reference>
<protein>
    <recommendedName>
        <fullName evidence="7">Reverse transcriptase RNase H-like domain-containing protein</fullName>
    </recommendedName>
</protein>
<evidence type="ECO:0000256" key="2">
    <source>
        <dbReference type="ARBA" id="ARBA00022695"/>
    </source>
</evidence>
<evidence type="ECO:0000256" key="5">
    <source>
        <dbReference type="ARBA" id="ARBA00022801"/>
    </source>
</evidence>
<dbReference type="InterPro" id="IPR050951">
    <property type="entry name" value="Retrovirus_Pol_polyprotein"/>
</dbReference>
<dbReference type="GO" id="GO:0004519">
    <property type="term" value="F:endonuclease activity"/>
    <property type="evidence" value="ECO:0007669"/>
    <property type="project" value="UniProtKB-KW"/>
</dbReference>
<dbReference type="SUPFAM" id="SSF56672">
    <property type="entry name" value="DNA/RNA polymerases"/>
    <property type="match status" value="1"/>
</dbReference>
<keyword evidence="1" id="KW-0808">Transferase</keyword>
<evidence type="ECO:0000256" key="3">
    <source>
        <dbReference type="ARBA" id="ARBA00022722"/>
    </source>
</evidence>
<accession>A0A8C2FEM3</accession>
<evidence type="ECO:0000256" key="4">
    <source>
        <dbReference type="ARBA" id="ARBA00022759"/>
    </source>
</evidence>
<dbReference type="Proteomes" id="UP000694701">
    <property type="component" value="Unplaced"/>
</dbReference>
<evidence type="ECO:0000256" key="6">
    <source>
        <dbReference type="ARBA" id="ARBA00022918"/>
    </source>
</evidence>
<dbReference type="FunFam" id="3.10.20.370:FF:000001">
    <property type="entry name" value="Retrovirus-related Pol polyprotein from transposon 17.6-like protein"/>
    <property type="match status" value="1"/>
</dbReference>
<organism evidence="8 9">
    <name type="scientific">Cyprinus carpio</name>
    <name type="common">Common carp</name>
    <dbReference type="NCBI Taxonomy" id="7962"/>
    <lineage>
        <taxon>Eukaryota</taxon>
        <taxon>Metazoa</taxon>
        <taxon>Chordata</taxon>
        <taxon>Craniata</taxon>
        <taxon>Vertebrata</taxon>
        <taxon>Euteleostomi</taxon>
        <taxon>Actinopterygii</taxon>
        <taxon>Neopterygii</taxon>
        <taxon>Teleostei</taxon>
        <taxon>Ostariophysi</taxon>
        <taxon>Cypriniformes</taxon>
        <taxon>Cyprinidae</taxon>
        <taxon>Cyprininae</taxon>
        <taxon>Cyprinus</taxon>
    </lineage>
</organism>
<evidence type="ECO:0000313" key="9">
    <source>
        <dbReference type="Proteomes" id="UP000694701"/>
    </source>
</evidence>
<keyword evidence="3" id="KW-0540">Nuclease</keyword>
<keyword evidence="4" id="KW-0255">Endonuclease</keyword>
<dbReference type="Pfam" id="PF17917">
    <property type="entry name" value="RT_RNaseH"/>
    <property type="match status" value="1"/>
</dbReference>
<evidence type="ECO:0000313" key="8">
    <source>
        <dbReference type="Ensembl" id="ENSCCRP00020054963.1"/>
    </source>
</evidence>
<dbReference type="CDD" id="cd09274">
    <property type="entry name" value="RNase_HI_RT_Ty3"/>
    <property type="match status" value="1"/>
</dbReference>
<keyword evidence="5" id="KW-0378">Hydrolase</keyword>
<evidence type="ECO:0000259" key="7">
    <source>
        <dbReference type="Pfam" id="PF17917"/>
    </source>
</evidence>
<feature type="domain" description="Reverse transcriptase RNase H-like" evidence="7">
    <location>
        <begin position="105"/>
        <end position="208"/>
    </location>
</feature>
<name>A0A8C2FEM3_CYPCA</name>
<dbReference type="GO" id="GO:0016787">
    <property type="term" value="F:hydrolase activity"/>
    <property type="evidence" value="ECO:0007669"/>
    <property type="project" value="UniProtKB-KW"/>
</dbReference>
<dbReference type="Ensembl" id="ENSCCRT00020060367.1">
    <property type="protein sequence ID" value="ENSCCRP00020054963.1"/>
    <property type="gene ID" value="ENSCCRG00020025436.1"/>
</dbReference>
<dbReference type="PANTHER" id="PTHR37984">
    <property type="entry name" value="PROTEIN CBG26694"/>
    <property type="match status" value="1"/>
</dbReference>
<keyword evidence="2" id="KW-0548">Nucleotidyltransferase</keyword>
<keyword evidence="6" id="KW-0695">RNA-directed DNA polymerase</keyword>
<dbReference type="InterPro" id="IPR041373">
    <property type="entry name" value="RT_RNaseH"/>
</dbReference>
<dbReference type="GO" id="GO:0003964">
    <property type="term" value="F:RNA-directed DNA polymerase activity"/>
    <property type="evidence" value="ECO:0007669"/>
    <property type="project" value="UniProtKB-KW"/>
</dbReference>
<sequence>KKCNFIQREVTFLGHIVSAEGIKTDPAKVAAVQDFPTPQSIKDVQRFLGLAVWYHRFIPNFSAKAAPLHALKQKKASWIWTEQCQRALEIIKRDLTQTPVLTPPDFNKTFKVQTDASEIGLGALLTQEIEGEEHVVSYASRLLRGADKAYSVSEKECLAVVWAVEKWRHYLEGQPFEVVTDHASLTWVFQHSKPNSWLIRWTIRLQGFQFTVKYRKGICNVVADVLSRNQEHPGSSELLAVVKATKSTACPTNLPVDLDQITIEQQNDLEIQELCKKASSQTSQDLSRVHYLLENG</sequence>